<keyword evidence="1" id="KW-1133">Transmembrane helix</keyword>
<proteinExistence type="predicted"/>
<comment type="caution">
    <text evidence="2">The sequence shown here is derived from an EMBL/GenBank/DDBJ whole genome shotgun (WGS) entry which is preliminary data.</text>
</comment>
<evidence type="ECO:0000256" key="1">
    <source>
        <dbReference type="SAM" id="Phobius"/>
    </source>
</evidence>
<evidence type="ECO:0000313" key="3">
    <source>
        <dbReference type="Proteomes" id="UP000585614"/>
    </source>
</evidence>
<reference evidence="2 3" key="1">
    <citation type="journal article" date="2020" name="Nature">
        <title>Six reference-quality genomes reveal evolution of bat adaptations.</title>
        <authorList>
            <person name="Jebb D."/>
            <person name="Huang Z."/>
            <person name="Pippel M."/>
            <person name="Hughes G.M."/>
            <person name="Lavrichenko K."/>
            <person name="Devanna P."/>
            <person name="Winkler S."/>
            <person name="Jermiin L.S."/>
            <person name="Skirmuntt E.C."/>
            <person name="Katzourakis A."/>
            <person name="Burkitt-Gray L."/>
            <person name="Ray D.A."/>
            <person name="Sullivan K.A.M."/>
            <person name="Roscito J.G."/>
            <person name="Kirilenko B.M."/>
            <person name="Davalos L.M."/>
            <person name="Corthals A.P."/>
            <person name="Power M.L."/>
            <person name="Jones G."/>
            <person name="Ransome R.D."/>
            <person name="Dechmann D.K.N."/>
            <person name="Locatelli A.G."/>
            <person name="Puechmaille S.J."/>
            <person name="Fedrigo O."/>
            <person name="Jarvis E.D."/>
            <person name="Hiller M."/>
            <person name="Vernes S.C."/>
            <person name="Myers E.W."/>
            <person name="Teeling E.C."/>
        </authorList>
    </citation>
    <scope>NUCLEOTIDE SEQUENCE [LARGE SCALE GENOMIC DNA]</scope>
    <source>
        <strain evidence="2">MRhiFer1</strain>
        <tissue evidence="2">Lung</tissue>
    </source>
</reference>
<dbReference type="AlphaFoldDB" id="A0A7J7W7P4"/>
<gene>
    <name evidence="2" type="ORF">mRhiFer1_008195</name>
</gene>
<name>A0A7J7W7P4_RHIFE</name>
<dbReference type="Proteomes" id="UP000585614">
    <property type="component" value="Unassembled WGS sequence"/>
</dbReference>
<evidence type="ECO:0000313" key="2">
    <source>
        <dbReference type="EMBL" id="KAF6333439.1"/>
    </source>
</evidence>
<accession>A0A7J7W7P4</accession>
<feature type="transmembrane region" description="Helical" evidence="1">
    <location>
        <begin position="30"/>
        <end position="51"/>
    </location>
</feature>
<dbReference type="EMBL" id="JACAGC010000011">
    <property type="protein sequence ID" value="KAF6333439.1"/>
    <property type="molecule type" value="Genomic_DNA"/>
</dbReference>
<sequence>MASPLRGQGVLIFRCASLPWVSEQVKFMNFLLMVCLLLWPICKCYSEYIFIYHVSDIIQTFVCVFVKFASVITFFTFSLSFLRGMLNKFEKSSVRVTAALVWKRNCFSKNLMYLVSISHGDSQVHCGCVT</sequence>
<organism evidence="2 3">
    <name type="scientific">Rhinolophus ferrumequinum</name>
    <name type="common">Greater horseshoe bat</name>
    <dbReference type="NCBI Taxonomy" id="59479"/>
    <lineage>
        <taxon>Eukaryota</taxon>
        <taxon>Metazoa</taxon>
        <taxon>Chordata</taxon>
        <taxon>Craniata</taxon>
        <taxon>Vertebrata</taxon>
        <taxon>Euteleostomi</taxon>
        <taxon>Mammalia</taxon>
        <taxon>Eutheria</taxon>
        <taxon>Laurasiatheria</taxon>
        <taxon>Chiroptera</taxon>
        <taxon>Yinpterochiroptera</taxon>
        <taxon>Rhinolophoidea</taxon>
        <taxon>Rhinolophidae</taxon>
        <taxon>Rhinolophinae</taxon>
        <taxon>Rhinolophus</taxon>
    </lineage>
</organism>
<keyword evidence="1" id="KW-0472">Membrane</keyword>
<keyword evidence="1" id="KW-0812">Transmembrane</keyword>
<protein>
    <submittedName>
        <fullName evidence="2">Uncharacterized protein</fullName>
    </submittedName>
</protein>
<feature type="transmembrane region" description="Helical" evidence="1">
    <location>
        <begin position="57"/>
        <end position="82"/>
    </location>
</feature>